<dbReference type="SMART" id="SM00108">
    <property type="entry name" value="B_lectin"/>
    <property type="match status" value="1"/>
</dbReference>
<protein>
    <recommendedName>
        <fullName evidence="2">Bulb-type lectin domain-containing protein</fullName>
    </recommendedName>
</protein>
<gene>
    <name evidence="4" type="ORF">C1637_15200</name>
    <name evidence="3" type="ORF">EG342_17365</name>
</gene>
<evidence type="ECO:0000313" key="5">
    <source>
        <dbReference type="Proteomes" id="UP000236262"/>
    </source>
</evidence>
<dbReference type="EMBL" id="PPEH01000005">
    <property type="protein sequence ID" value="PNW13165.1"/>
    <property type="molecule type" value="Genomic_DNA"/>
</dbReference>
<dbReference type="InterPro" id="IPR036426">
    <property type="entry name" value="Bulb-type_lectin_dom_sf"/>
</dbReference>
<dbReference type="Gene3D" id="2.90.10.10">
    <property type="entry name" value="Bulb-type lectin domain"/>
    <property type="match status" value="2"/>
</dbReference>
<reference evidence="4 5" key="1">
    <citation type="submission" date="2018-01" db="EMBL/GenBank/DDBJ databases">
        <title>Draft genome sequences of Chryseobacterium lactis NCTC11390, Chryseobacterium oncorhynchi 701B-08, and Chryseobacterium viscerum 687B-08.</title>
        <authorList>
            <person name="Jeong J.-J."/>
            <person name="Lee Y.J."/>
            <person name="Park B."/>
            <person name="Choi I.-G."/>
            <person name="Kim K.D."/>
        </authorList>
    </citation>
    <scope>NUCLEOTIDE SEQUENCE [LARGE SCALE GENOMIC DNA]</scope>
    <source>
        <strain evidence="4 5">NCTC11390</strain>
    </source>
</reference>
<dbReference type="Proteomes" id="UP000236262">
    <property type="component" value="Unassembled WGS sequence"/>
</dbReference>
<organism evidence="4 5">
    <name type="scientific">Chryseobacterium lactis</name>
    <dbReference type="NCBI Taxonomy" id="1241981"/>
    <lineage>
        <taxon>Bacteria</taxon>
        <taxon>Pseudomonadati</taxon>
        <taxon>Bacteroidota</taxon>
        <taxon>Flavobacteriia</taxon>
        <taxon>Flavobacteriales</taxon>
        <taxon>Weeksellaceae</taxon>
        <taxon>Chryseobacterium group</taxon>
        <taxon>Chryseobacterium</taxon>
    </lineage>
</organism>
<dbReference type="AlphaFoldDB" id="A0A3G6RGK7"/>
<dbReference type="OrthoDB" id="1247215at2"/>
<evidence type="ECO:0000313" key="6">
    <source>
        <dbReference type="Proteomes" id="UP000279972"/>
    </source>
</evidence>
<dbReference type="PROSITE" id="PS51257">
    <property type="entry name" value="PROKAR_LIPOPROTEIN"/>
    <property type="match status" value="1"/>
</dbReference>
<dbReference type="EMBL" id="CP033924">
    <property type="protein sequence ID" value="AZA83541.1"/>
    <property type="molecule type" value="Genomic_DNA"/>
</dbReference>
<evidence type="ECO:0000256" key="1">
    <source>
        <dbReference type="SAM" id="SignalP"/>
    </source>
</evidence>
<dbReference type="KEGG" id="clac:EG342_17365"/>
<dbReference type="SUPFAM" id="SSF51110">
    <property type="entry name" value="alpha-D-mannose-specific plant lectins"/>
    <property type="match status" value="1"/>
</dbReference>
<proteinExistence type="predicted"/>
<evidence type="ECO:0000313" key="4">
    <source>
        <dbReference type="EMBL" id="PNW13165.1"/>
    </source>
</evidence>
<evidence type="ECO:0000313" key="3">
    <source>
        <dbReference type="EMBL" id="AZA83541.1"/>
    </source>
</evidence>
<feature type="signal peptide" evidence="1">
    <location>
        <begin position="1"/>
        <end position="19"/>
    </location>
</feature>
<feature type="domain" description="Bulb-type lectin" evidence="2">
    <location>
        <begin position="54"/>
        <end position="174"/>
    </location>
</feature>
<evidence type="ECO:0000259" key="2">
    <source>
        <dbReference type="PROSITE" id="PS50927"/>
    </source>
</evidence>
<dbReference type="PROSITE" id="PS50927">
    <property type="entry name" value="BULB_LECTIN"/>
    <property type="match status" value="1"/>
</dbReference>
<accession>A0A3G6RGK7</accession>
<keyword evidence="6" id="KW-1185">Reference proteome</keyword>
<reference evidence="3 6" key="2">
    <citation type="submission" date="2018-11" db="EMBL/GenBank/DDBJ databases">
        <title>Proposal to divide the Flavobacteriaceae and reorganize its genera based on Amino Acid Identity values calculated from whole genome sequences.</title>
        <authorList>
            <person name="Nicholson A.C."/>
            <person name="Gulvik C.A."/>
            <person name="Whitney A.M."/>
            <person name="Humrighouse B.W."/>
            <person name="Bell M."/>
            <person name="Holmes B."/>
            <person name="Steigerwalt A.G."/>
            <person name="Villarma A."/>
            <person name="Sheth M."/>
            <person name="Batra D."/>
            <person name="Pryor J."/>
            <person name="Bernardet J.-F."/>
            <person name="Hugo C."/>
            <person name="Kampfer P."/>
            <person name="Newman J."/>
            <person name="McQuiston J.R."/>
        </authorList>
    </citation>
    <scope>NUCLEOTIDE SEQUENCE [LARGE SCALE GENOMIC DNA]</scope>
    <source>
        <strain evidence="3 6">KC_1864</strain>
    </source>
</reference>
<keyword evidence="1" id="KW-0732">Signal</keyword>
<sequence>MKTKLMTFLSLSMLLASCAQDETRDNVMPAEKQVAVNESKTSRLNVSTTTIKFLQEVYHPSVLNAGEAITLQEGDRKFQLIMQPDNNLVLYMTRSGHTSVVWHSNTYRPLNGTPQLIAQYDGNMVIYNNGIPIWNTNKTVNFHVNDPHMKLQLYSKKDIFGYSGHRIKFVLGGNNQNINDVFEVDYEDRTVYL</sequence>
<dbReference type="RefSeq" id="WP_103292568.1">
    <property type="nucleotide sequence ID" value="NZ_CP033924.1"/>
</dbReference>
<dbReference type="Proteomes" id="UP000279972">
    <property type="component" value="Chromosome"/>
</dbReference>
<dbReference type="InterPro" id="IPR001480">
    <property type="entry name" value="Bulb-type_lectin_dom"/>
</dbReference>
<feature type="chain" id="PRO_5044593676" description="Bulb-type lectin domain-containing protein" evidence="1">
    <location>
        <begin position="20"/>
        <end position="193"/>
    </location>
</feature>
<name>A0A3G6RGK7_CHRLC</name>